<dbReference type="GO" id="GO:0015689">
    <property type="term" value="P:molybdate ion transport"/>
    <property type="evidence" value="ECO:0007669"/>
    <property type="project" value="InterPro"/>
</dbReference>
<proteinExistence type="inferred from homology"/>
<feature type="binding site" evidence="4">
    <location>
        <position position="36"/>
    </location>
    <ligand>
        <name>molybdate</name>
        <dbReference type="ChEBI" id="CHEBI:36264"/>
    </ligand>
</feature>
<evidence type="ECO:0000256" key="2">
    <source>
        <dbReference type="ARBA" id="ARBA00022723"/>
    </source>
</evidence>
<name>A0A432X787_9GAMM</name>
<dbReference type="GO" id="GO:0030973">
    <property type="term" value="F:molybdate ion binding"/>
    <property type="evidence" value="ECO:0007669"/>
    <property type="project" value="TreeGrafter"/>
</dbReference>
<dbReference type="PANTHER" id="PTHR30632">
    <property type="entry name" value="MOLYBDATE-BINDING PERIPLASMIC PROTEIN"/>
    <property type="match status" value="1"/>
</dbReference>
<evidence type="ECO:0000313" key="6">
    <source>
        <dbReference type="Proteomes" id="UP000286976"/>
    </source>
</evidence>
<dbReference type="InterPro" id="IPR005950">
    <property type="entry name" value="ModA"/>
</dbReference>
<dbReference type="AlphaFoldDB" id="A0A432X787"/>
<feature type="binding site" evidence="4">
    <location>
        <position position="64"/>
    </location>
    <ligand>
        <name>molybdate</name>
        <dbReference type="ChEBI" id="CHEBI:36264"/>
    </ligand>
</feature>
<dbReference type="Pfam" id="PF13531">
    <property type="entry name" value="SBP_bac_11"/>
    <property type="match status" value="1"/>
</dbReference>
<comment type="similarity">
    <text evidence="1">Belongs to the bacterial solute-binding protein ModA family.</text>
</comment>
<dbReference type="OrthoDB" id="9785015at2"/>
<evidence type="ECO:0000256" key="3">
    <source>
        <dbReference type="ARBA" id="ARBA00022729"/>
    </source>
</evidence>
<gene>
    <name evidence="5" type="primary">modA</name>
    <name evidence="5" type="ORF">CWE15_04780</name>
</gene>
<dbReference type="PANTHER" id="PTHR30632:SF14">
    <property type="entry name" value="TUNGSTATE_MOLYBDATE_CHROMATE-BINDING PROTEIN MODA"/>
    <property type="match status" value="1"/>
</dbReference>
<accession>A0A432X787</accession>
<dbReference type="GO" id="GO:0046872">
    <property type="term" value="F:metal ion binding"/>
    <property type="evidence" value="ECO:0007669"/>
    <property type="project" value="UniProtKB-KW"/>
</dbReference>
<protein>
    <submittedName>
        <fullName evidence="5">Molybdate ABC transporter substrate-binding protein</fullName>
    </submittedName>
</protein>
<dbReference type="InterPro" id="IPR050682">
    <property type="entry name" value="ModA/WtpA"/>
</dbReference>
<feature type="binding site" evidence="4">
    <location>
        <position position="174"/>
    </location>
    <ligand>
        <name>molybdate</name>
        <dbReference type="ChEBI" id="CHEBI:36264"/>
    </ligand>
</feature>
<keyword evidence="6" id="KW-1185">Reference proteome</keyword>
<dbReference type="PIRSF" id="PIRSF004846">
    <property type="entry name" value="ModA"/>
    <property type="match status" value="1"/>
</dbReference>
<reference evidence="5 6" key="1">
    <citation type="journal article" date="2011" name="Front. Microbiol.">
        <title>Genomic signatures of strain selection and enhancement in Bacillus atrophaeus var. globigii, a historical biowarfare simulant.</title>
        <authorList>
            <person name="Gibbons H.S."/>
            <person name="Broomall S.M."/>
            <person name="McNew L.A."/>
            <person name="Daligault H."/>
            <person name="Chapman C."/>
            <person name="Bruce D."/>
            <person name="Karavis M."/>
            <person name="Krepps M."/>
            <person name="McGregor P.A."/>
            <person name="Hong C."/>
            <person name="Park K.H."/>
            <person name="Akmal A."/>
            <person name="Feldman A."/>
            <person name="Lin J.S."/>
            <person name="Chang W.E."/>
            <person name="Higgs B.W."/>
            <person name="Demirev P."/>
            <person name="Lindquist J."/>
            <person name="Liem A."/>
            <person name="Fochler E."/>
            <person name="Read T.D."/>
            <person name="Tapia R."/>
            <person name="Johnson S."/>
            <person name="Bishop-Lilly K.A."/>
            <person name="Detter C."/>
            <person name="Han C."/>
            <person name="Sozhamannan S."/>
            <person name="Rosenzweig C.N."/>
            <person name="Skowronski E.W."/>
        </authorList>
    </citation>
    <scope>NUCLEOTIDE SEQUENCE [LARGE SCALE GENOMIC DNA]</scope>
    <source>
        <strain evidence="5 6">AIT1</strain>
    </source>
</reference>
<dbReference type="RefSeq" id="WP_126756942.1">
    <property type="nucleotide sequence ID" value="NZ_PIPQ01000002.1"/>
</dbReference>
<organism evidence="5 6">
    <name type="scientific">Aliidiomarina taiwanensis</name>
    <dbReference type="NCBI Taxonomy" id="946228"/>
    <lineage>
        <taxon>Bacteria</taxon>
        <taxon>Pseudomonadati</taxon>
        <taxon>Pseudomonadota</taxon>
        <taxon>Gammaproteobacteria</taxon>
        <taxon>Alteromonadales</taxon>
        <taxon>Idiomarinaceae</taxon>
        <taxon>Aliidiomarina</taxon>
    </lineage>
</organism>
<keyword evidence="3" id="KW-0732">Signal</keyword>
<dbReference type="Proteomes" id="UP000286976">
    <property type="component" value="Unassembled WGS sequence"/>
</dbReference>
<dbReference type="SUPFAM" id="SSF53850">
    <property type="entry name" value="Periplasmic binding protein-like II"/>
    <property type="match status" value="1"/>
</dbReference>
<evidence type="ECO:0000256" key="1">
    <source>
        <dbReference type="ARBA" id="ARBA00009175"/>
    </source>
</evidence>
<comment type="caution">
    <text evidence="5">The sequence shown here is derived from an EMBL/GenBank/DDBJ whole genome shotgun (WGS) entry which is preliminary data.</text>
</comment>
<dbReference type="Gene3D" id="3.40.190.10">
    <property type="entry name" value="Periplasmic binding protein-like II"/>
    <property type="match status" value="2"/>
</dbReference>
<evidence type="ECO:0000256" key="4">
    <source>
        <dbReference type="PIRSR" id="PIRSR004846-1"/>
    </source>
</evidence>
<sequence>MRHMGTRLKLFFIACGWLFSLATAFGQPLNIAAASSMRFVLPTIIEQYQQQHPEVQVRVVYGSSGRLYGQLSHGAPFHVFMSANMAYAEQAIADEQAIGQVQPYAEGRLVFWWQGEGFGENSETILANFLATPNARMAIANPQHAPYGVQSLAWLQQQAAWEAIEPRLVYTESVAQVAHFVRSGAANLGILALALAVTDELTTVGQYAPVPAQEYAPLRKGMVLTKAGTQHPYASGFMRFMQTAKVQQVLAQGGFAPASSSP</sequence>
<keyword evidence="4" id="KW-0500">Molybdenum</keyword>
<dbReference type="EMBL" id="PIPQ01000002">
    <property type="protein sequence ID" value="RUO42729.1"/>
    <property type="molecule type" value="Genomic_DNA"/>
</dbReference>
<evidence type="ECO:0000313" key="5">
    <source>
        <dbReference type="EMBL" id="RUO42729.1"/>
    </source>
</evidence>
<keyword evidence="2 4" id="KW-0479">Metal-binding</keyword>
<dbReference type="NCBIfam" id="TIGR01256">
    <property type="entry name" value="modA"/>
    <property type="match status" value="1"/>
</dbReference>